<dbReference type="EMBL" id="CM046506">
    <property type="protein sequence ID" value="KAI8671906.1"/>
    <property type="molecule type" value="Genomic_DNA"/>
</dbReference>
<proteinExistence type="predicted"/>
<comment type="caution">
    <text evidence="1">The sequence shown here is derived from an EMBL/GenBank/DDBJ whole genome shotgun (WGS) entry which is preliminary data.</text>
</comment>
<name>A0ACC0R214_9HYPO</name>
<protein>
    <submittedName>
        <fullName evidence="1">HET domain-containing protein</fullName>
    </submittedName>
</protein>
<sequence length="543" mass="63455">MCYCDLVKFSCNHREWSDVRQPCDDAQCQEQRIRKHVHIGTNDVCSKCRRDPFGIDPLRVRLYGNAESSLPASNMILGVNKPMLDTMPCRLISHDRYNISFPRGTHQFRIETSALESAPFAVSTDTILKLSVMAKRFAEKRERLVRRVLEAMRHPEGPDREWGLPVSSTSRLSKARAQTTRDLGSPYSRLNLKARQIRLLKLNPNRNPQDLSFSFRCMELSHCPRYTALSYTWGDEEASRNITVGGGGTINIRENLWSFLHLQSYIISKPKFFWIDAICINQSNVHERNHQVNMMKQIYVNAFEVYIWLGLEADNSDLAMDFIAAKGTRELRRRGPGFHAIWPRHVGKALYDLCERAYWRRMWIIQEIVHADNITVWCGAKSFRWHVLESLYLTLKTLEETSWFAHHPHAIRVLQSSACTMVWQRAHWRHPDTPSPRLQVLIDTFRDWQCTDIRDKVYALVSMASHETAIVPDYSKSTLDVYRAVQDKHDSEKHEFYNMLSQILAIPQRDLSFERDLIEYKRHPPEQLVLRGLLDDYFGKDFE</sequence>
<accession>A0ACC0R214</accession>
<evidence type="ECO:0000313" key="2">
    <source>
        <dbReference type="Proteomes" id="UP001065298"/>
    </source>
</evidence>
<reference evidence="1" key="1">
    <citation type="submission" date="2022-06" db="EMBL/GenBank/DDBJ databases">
        <title>Fusarium solani species complex genomes reveal bases of compartmentalisation and animal pathogenesis.</title>
        <authorList>
            <person name="Tsai I.J."/>
        </authorList>
    </citation>
    <scope>NUCLEOTIDE SEQUENCE</scope>
    <source>
        <strain evidence="1">Fu6.1</strain>
    </source>
</reference>
<evidence type="ECO:0000313" key="1">
    <source>
        <dbReference type="EMBL" id="KAI8671906.1"/>
    </source>
</evidence>
<organism evidence="1 2">
    <name type="scientific">Fusarium keratoplasticum</name>
    <dbReference type="NCBI Taxonomy" id="1328300"/>
    <lineage>
        <taxon>Eukaryota</taxon>
        <taxon>Fungi</taxon>
        <taxon>Dikarya</taxon>
        <taxon>Ascomycota</taxon>
        <taxon>Pezizomycotina</taxon>
        <taxon>Sordariomycetes</taxon>
        <taxon>Hypocreomycetidae</taxon>
        <taxon>Hypocreales</taxon>
        <taxon>Nectriaceae</taxon>
        <taxon>Fusarium</taxon>
        <taxon>Fusarium solani species complex</taxon>
    </lineage>
</organism>
<dbReference type="Proteomes" id="UP001065298">
    <property type="component" value="Chromosome 4"/>
</dbReference>
<keyword evidence="2" id="KW-1185">Reference proteome</keyword>
<gene>
    <name evidence="1" type="ORF">NCS57_00667100</name>
</gene>